<dbReference type="Proteomes" id="UP000029647">
    <property type="component" value="Unassembled WGS sequence"/>
</dbReference>
<evidence type="ECO:0000256" key="1">
    <source>
        <dbReference type="SAM" id="Phobius"/>
    </source>
</evidence>
<dbReference type="EMBL" id="BBLG01000005">
    <property type="protein sequence ID" value="GAK76758.1"/>
    <property type="molecule type" value="Genomic_DNA"/>
</dbReference>
<keyword evidence="1" id="KW-1133">Transmembrane helix</keyword>
<feature type="transmembrane region" description="Helical" evidence="1">
    <location>
        <begin position="152"/>
        <end position="169"/>
    </location>
</feature>
<sequence>MKVFLRFWSYLVNPLFVPAVVALWYFLNVSFTDGTIIELKMYLILVLTAVLPMLIFAILKLLGVVRSIHLPHIRERRTPLATYAILLLILIRGGFNDFTDLPLYYFFVGVLIATIVAFVMTIARYKLSLHMMAMGGVIGFSIMLHASIETPSVLSIAILFILSGLTATSRLSMKAHKGHELLFGFITGLIAQITTGIYFL</sequence>
<dbReference type="RefSeq" id="WP_042247275.1">
    <property type="nucleotide sequence ID" value="NZ_JBDUVK010000312.1"/>
</dbReference>
<dbReference type="Proteomes" id="UP000028980">
    <property type="component" value="Unassembled WGS sequence"/>
</dbReference>
<evidence type="ECO:0000313" key="6">
    <source>
        <dbReference type="Proteomes" id="UP000029226"/>
    </source>
</evidence>
<keyword evidence="1" id="KW-0472">Membrane</keyword>
<dbReference type="EMBL" id="BBMM01000004">
    <property type="protein sequence ID" value="GAL00135.1"/>
    <property type="molecule type" value="Genomic_DNA"/>
</dbReference>
<organism evidence="2 5">
    <name type="scientific">Nonlabens ulvanivorans</name>
    <name type="common">Persicivirga ulvanivorans</name>
    <dbReference type="NCBI Taxonomy" id="906888"/>
    <lineage>
        <taxon>Bacteria</taxon>
        <taxon>Pseudomonadati</taxon>
        <taxon>Bacteroidota</taxon>
        <taxon>Flavobacteriia</taxon>
        <taxon>Flavobacteriales</taxon>
        <taxon>Flavobacteriaceae</taxon>
        <taxon>Nonlabens</taxon>
    </lineage>
</organism>
<reference evidence="5 6" key="1">
    <citation type="journal article" date="2014" name="Genome Announc.">
        <title>Draft Genome Sequences of Marine Flavobacterium Nonlabens Strains NR17, NR24, NR27, NR32, NR33, and Ara13.</title>
        <authorList>
            <person name="Nakanishi M."/>
            <person name="Meirelles P."/>
            <person name="Suzuki R."/>
            <person name="Takatani N."/>
            <person name="Mino S."/>
            <person name="Suda W."/>
            <person name="Oshima K."/>
            <person name="Hattori M."/>
            <person name="Ohkuma M."/>
            <person name="Hosokawa M."/>
            <person name="Miyashita K."/>
            <person name="Thompson F.L."/>
            <person name="Niwa A."/>
            <person name="Sawabe T."/>
            <person name="Sawabe T."/>
        </authorList>
    </citation>
    <scope>NUCLEOTIDE SEQUENCE [LARGE SCALE GENOMIC DNA]</scope>
    <source>
        <strain evidence="4">JCM 19275</strain>
        <strain evidence="2">JCM 19296</strain>
        <strain evidence="3">JCM 19314</strain>
        <strain evidence="7">JCM19275</strain>
        <strain evidence="5">JCM19296</strain>
        <strain evidence="6">JCM19314</strain>
    </source>
</reference>
<proteinExistence type="predicted"/>
<name>A0A081DCW2_NONUL</name>
<evidence type="ECO:0000313" key="5">
    <source>
        <dbReference type="Proteomes" id="UP000028980"/>
    </source>
</evidence>
<dbReference type="Proteomes" id="UP000029226">
    <property type="component" value="Unassembled WGS sequence"/>
</dbReference>
<evidence type="ECO:0000313" key="7">
    <source>
        <dbReference type="Proteomes" id="UP000029647"/>
    </source>
</evidence>
<feature type="transmembrane region" description="Helical" evidence="1">
    <location>
        <begin position="181"/>
        <end position="199"/>
    </location>
</feature>
<gene>
    <name evidence="4" type="ORF">JCM19275_2355</name>
    <name evidence="2" type="ORF">JCM19296_2358</name>
    <name evidence="3" type="ORF">JCM19314_389</name>
</gene>
<feature type="transmembrane region" description="Helical" evidence="1">
    <location>
        <begin position="39"/>
        <end position="59"/>
    </location>
</feature>
<keyword evidence="1" id="KW-0812">Transmembrane</keyword>
<evidence type="ECO:0000313" key="2">
    <source>
        <dbReference type="EMBL" id="GAK76758.1"/>
    </source>
</evidence>
<feature type="transmembrane region" description="Helical" evidence="1">
    <location>
        <begin position="7"/>
        <end position="27"/>
    </location>
</feature>
<feature type="transmembrane region" description="Helical" evidence="1">
    <location>
        <begin position="80"/>
        <end position="95"/>
    </location>
</feature>
<protein>
    <recommendedName>
        <fullName evidence="8">Transmembrane protein</fullName>
    </recommendedName>
</protein>
<dbReference type="AlphaFoldDB" id="A0A081DCW2"/>
<evidence type="ECO:0008006" key="8">
    <source>
        <dbReference type="Google" id="ProtNLM"/>
    </source>
</evidence>
<evidence type="ECO:0000313" key="3">
    <source>
        <dbReference type="EMBL" id="GAL00135.1"/>
    </source>
</evidence>
<comment type="caution">
    <text evidence="2">The sequence shown here is derived from an EMBL/GenBank/DDBJ whole genome shotgun (WGS) entry which is preliminary data.</text>
</comment>
<feature type="transmembrane region" description="Helical" evidence="1">
    <location>
        <begin position="101"/>
        <end position="120"/>
    </location>
</feature>
<evidence type="ECO:0000313" key="4">
    <source>
        <dbReference type="EMBL" id="GAL73508.1"/>
    </source>
</evidence>
<accession>A0A081DCW2</accession>
<dbReference type="EMBL" id="BBNT01000001">
    <property type="protein sequence ID" value="GAL73508.1"/>
    <property type="molecule type" value="Genomic_DNA"/>
</dbReference>